<evidence type="ECO:0000313" key="2">
    <source>
        <dbReference type="Proteomes" id="UP000789759"/>
    </source>
</evidence>
<accession>A0A9N9NAR3</accession>
<comment type="caution">
    <text evidence="1">The sequence shown here is derived from an EMBL/GenBank/DDBJ whole genome shotgun (WGS) entry which is preliminary data.</text>
</comment>
<organism evidence="1 2">
    <name type="scientific">Cetraspora pellucida</name>
    <dbReference type="NCBI Taxonomy" id="1433469"/>
    <lineage>
        <taxon>Eukaryota</taxon>
        <taxon>Fungi</taxon>
        <taxon>Fungi incertae sedis</taxon>
        <taxon>Mucoromycota</taxon>
        <taxon>Glomeromycotina</taxon>
        <taxon>Glomeromycetes</taxon>
        <taxon>Diversisporales</taxon>
        <taxon>Gigasporaceae</taxon>
        <taxon>Cetraspora</taxon>
    </lineage>
</organism>
<dbReference type="EMBL" id="CAJVQA010012451">
    <property type="protein sequence ID" value="CAG8716740.1"/>
    <property type="molecule type" value="Genomic_DNA"/>
</dbReference>
<feature type="non-terminal residue" evidence="1">
    <location>
        <position position="1"/>
    </location>
</feature>
<dbReference type="AlphaFoldDB" id="A0A9N9NAR3"/>
<evidence type="ECO:0000313" key="1">
    <source>
        <dbReference type="EMBL" id="CAG8716740.1"/>
    </source>
</evidence>
<protein>
    <submittedName>
        <fullName evidence="1">22782_t:CDS:1</fullName>
    </submittedName>
</protein>
<dbReference type="Proteomes" id="UP000789759">
    <property type="component" value="Unassembled WGS sequence"/>
</dbReference>
<proteinExistence type="predicted"/>
<keyword evidence="2" id="KW-1185">Reference proteome</keyword>
<sequence length="41" mass="4852">IINNNEFWINFELFHTLLKLYNYVIKILETEPAILDQVAAS</sequence>
<gene>
    <name evidence="1" type="ORF">CPELLU_LOCUS12650</name>
</gene>
<name>A0A9N9NAR3_9GLOM</name>
<reference evidence="1" key="1">
    <citation type="submission" date="2021-06" db="EMBL/GenBank/DDBJ databases">
        <authorList>
            <person name="Kallberg Y."/>
            <person name="Tangrot J."/>
            <person name="Rosling A."/>
        </authorList>
    </citation>
    <scope>NUCLEOTIDE SEQUENCE</scope>
    <source>
        <strain evidence="1">FL966</strain>
    </source>
</reference>